<feature type="compositionally biased region" description="Basic and acidic residues" evidence="1">
    <location>
        <begin position="437"/>
        <end position="448"/>
    </location>
</feature>
<organism evidence="4 5">
    <name type="scientific">Steccherinum ochraceum</name>
    <dbReference type="NCBI Taxonomy" id="92696"/>
    <lineage>
        <taxon>Eukaryota</taxon>
        <taxon>Fungi</taxon>
        <taxon>Dikarya</taxon>
        <taxon>Basidiomycota</taxon>
        <taxon>Agaricomycotina</taxon>
        <taxon>Agaricomycetes</taxon>
        <taxon>Polyporales</taxon>
        <taxon>Steccherinaceae</taxon>
        <taxon>Steccherinum</taxon>
    </lineage>
</organism>
<keyword evidence="5" id="KW-1185">Reference proteome</keyword>
<feature type="region of interest" description="Disordered" evidence="1">
    <location>
        <begin position="498"/>
        <end position="535"/>
    </location>
</feature>
<sequence>MVQTERRILWHPQLNDRFLVGGGGQLSLYEWLPDSSEIKPVTSKHDLQMMKCFSWYPGQSYNDLVAIGHTSGKVDLTRLEATSSAPNTILTSGPSVTLPVRNSRACNALAFCPTDSNYLATGLDKVRGDSSLIIWDINTVIPTLSVNVEAQVNVSARPVPLIPRGDVGPRADLRILQQHAAAEIVSNVSWMPRSTSLLLAGVSYRWLRVFDLRTHSTHIHSIASKVQGIATDEFDEHRVACFGDGVVNVWDTRSWAHPILTFTEKDAAADGAVTRAGEGFSGIEFSRVRRGVLATMGKDASHVRFWDLQKADSPAPQHITPPATPGDGHKIPYSLVLSDTRKTKNFSRSLASFALVPSDNKFPLTSNVMVVNREGDLELYEIHDTPTHSVWSPRGDLTMGVARSYTNVVGFQSRPTDQPLDSWDLPQPSVPPSAAHSVDRFTGRERSGARSGNNSPPLFGRGDEDGFPALKSAPANLAATRPSGRPYTPLALKGLQFDYKSGSKPDGATEHGPKAKHQHSRRGRERDASTKRLDPTELLQNNIEGDISMIMQYRVTQSYGLGSPSHNSIVARYKAETQALPDLWLWIDHVQRLLHMPTAEVEGYSFAYRGIQSIWEGFRPSHTPYSVHPTPRLPHRSLLLDPAPSAISNLLQHESHRTRSGSRHGGRRHHSKGPAETVPEDYLNAIVTLAARKDGGKSTWKPVVATAKLHQRQLALYMCGWNLAEDELATAVKKWEKEHRHSQAACWLVFTKQHKAAIELLMRSKDETHHMMSGMLAALVPSSGSSAKNSELREHCERLIVRLQDPHLRAMLTHLTVNDWSEVLSEDSLSLRERLAIALQFLGDKEVSSFLRRTVDSCIHSGDIEGIILTGLTAQGMDILQMYVDGTGDVQTAALLGNLNPARAKEKKVERWLDTYRDLLDSWKLFHHRCQLDIERGRILQEAIHHEVIAPFEWAPRQIVLRCNYCNKPFDPPWPMNARILLVMPNWPMGYTKIRLMKPWCSASPVDTVATLPTFWSGFMARMVVGRMALVLSRAVLVGALKGSEISKDDGTVPRQHKQLLAQYFGGMAGNPGFGMSIMDNVLATEMYLNTKEEEPKKWECRTVCETTVTPEMGNYTNTMHGGCISLVLDNCTSLTLSLLAAHIGKSPMIVSQALNILFHAPAPIGAKLKVISHSISSGSRITSARCEIYDITNGRLVASGVHSKMEAKM</sequence>
<feature type="compositionally biased region" description="Basic residues" evidence="1">
    <location>
        <begin position="514"/>
        <end position="523"/>
    </location>
</feature>
<dbReference type="InterPro" id="IPR037593">
    <property type="entry name" value="MIOS/Sea4"/>
</dbReference>
<feature type="compositionally biased region" description="Basic residues" evidence="1">
    <location>
        <begin position="656"/>
        <end position="672"/>
    </location>
</feature>
<feature type="domain" description="MIOS-like alpha-solenoid" evidence="3">
    <location>
        <begin position="706"/>
        <end position="841"/>
    </location>
</feature>
<proteinExistence type="predicted"/>
<dbReference type="STRING" id="92696.A0A4R0RGN2"/>
<dbReference type="Proteomes" id="UP000292702">
    <property type="component" value="Unassembled WGS sequence"/>
</dbReference>
<dbReference type="Gene3D" id="3.10.129.10">
    <property type="entry name" value="Hotdog Thioesterase"/>
    <property type="match status" value="1"/>
</dbReference>
<dbReference type="InterPro" id="IPR006683">
    <property type="entry name" value="Thioestr_dom"/>
</dbReference>
<dbReference type="InterPro" id="IPR015943">
    <property type="entry name" value="WD40/YVTN_repeat-like_dom_sf"/>
</dbReference>
<feature type="region of interest" description="Disordered" evidence="1">
    <location>
        <begin position="412"/>
        <end position="470"/>
    </location>
</feature>
<evidence type="ECO:0000256" key="1">
    <source>
        <dbReference type="SAM" id="MobiDB-lite"/>
    </source>
</evidence>
<dbReference type="Pfam" id="PF21719">
    <property type="entry name" value="MIOS_a-sol"/>
    <property type="match status" value="1"/>
</dbReference>
<dbReference type="EMBL" id="RWJN01000264">
    <property type="protein sequence ID" value="TCD63969.1"/>
    <property type="molecule type" value="Genomic_DNA"/>
</dbReference>
<comment type="caution">
    <text evidence="4">The sequence shown here is derived from an EMBL/GenBank/DDBJ whole genome shotgun (WGS) entry which is preliminary data.</text>
</comment>
<dbReference type="InterPro" id="IPR049092">
    <property type="entry name" value="MIOS_a-sol"/>
</dbReference>
<reference evidence="4 5" key="1">
    <citation type="submission" date="2018-11" db="EMBL/GenBank/DDBJ databases">
        <title>Genome assembly of Steccherinum ochraceum LE-BIN_3174, the white-rot fungus of the Steccherinaceae family (The Residual Polyporoid clade, Polyporales, Basidiomycota).</title>
        <authorList>
            <person name="Fedorova T.V."/>
            <person name="Glazunova O.A."/>
            <person name="Landesman E.O."/>
            <person name="Moiseenko K.V."/>
            <person name="Psurtseva N.V."/>
            <person name="Savinova O.S."/>
            <person name="Shakhova N.V."/>
            <person name="Tyazhelova T.V."/>
            <person name="Vasina D.V."/>
        </authorList>
    </citation>
    <scope>NUCLEOTIDE SEQUENCE [LARGE SCALE GENOMIC DNA]</scope>
    <source>
        <strain evidence="4 5">LE-BIN_3174</strain>
    </source>
</reference>
<dbReference type="InterPro" id="IPR029069">
    <property type="entry name" value="HotDog_dom_sf"/>
</dbReference>
<dbReference type="SUPFAM" id="SSF50978">
    <property type="entry name" value="WD40 repeat-like"/>
    <property type="match status" value="1"/>
</dbReference>
<dbReference type="SUPFAM" id="SSF54637">
    <property type="entry name" value="Thioesterase/thiol ester dehydrase-isomerase"/>
    <property type="match status" value="1"/>
</dbReference>
<accession>A0A4R0RGN2</accession>
<dbReference type="AlphaFoldDB" id="A0A4R0RGN2"/>
<evidence type="ECO:0000259" key="3">
    <source>
        <dbReference type="Pfam" id="PF21719"/>
    </source>
</evidence>
<protein>
    <submittedName>
        <fullName evidence="4">Uncharacterized protein</fullName>
    </submittedName>
</protein>
<evidence type="ECO:0000313" key="4">
    <source>
        <dbReference type="EMBL" id="TCD63969.1"/>
    </source>
</evidence>
<evidence type="ECO:0000313" key="5">
    <source>
        <dbReference type="Proteomes" id="UP000292702"/>
    </source>
</evidence>
<dbReference type="OrthoDB" id="341486at2759"/>
<feature type="domain" description="Thioesterase" evidence="2">
    <location>
        <begin position="1118"/>
        <end position="1194"/>
    </location>
</feature>
<name>A0A4R0RGN2_9APHY</name>
<dbReference type="PANTHER" id="PTHR16453:SF9">
    <property type="entry name" value="GATOR COMPLEX PROTEIN MIOS"/>
    <property type="match status" value="1"/>
</dbReference>
<dbReference type="GO" id="GO:1904263">
    <property type="term" value="P:positive regulation of TORC1 signaling"/>
    <property type="evidence" value="ECO:0007669"/>
    <property type="project" value="TreeGrafter"/>
</dbReference>
<dbReference type="InterPro" id="IPR036322">
    <property type="entry name" value="WD40_repeat_dom_sf"/>
</dbReference>
<dbReference type="GO" id="GO:0005737">
    <property type="term" value="C:cytoplasm"/>
    <property type="evidence" value="ECO:0007669"/>
    <property type="project" value="TreeGrafter"/>
</dbReference>
<feature type="region of interest" description="Disordered" evidence="1">
    <location>
        <begin position="653"/>
        <end position="677"/>
    </location>
</feature>
<feature type="compositionally biased region" description="Basic and acidic residues" evidence="1">
    <location>
        <begin position="524"/>
        <end position="535"/>
    </location>
</feature>
<dbReference type="Pfam" id="PF03061">
    <property type="entry name" value="4HBT"/>
    <property type="match status" value="1"/>
</dbReference>
<dbReference type="PANTHER" id="PTHR16453">
    <property type="entry name" value="WD40 DOMAIN-CONTAINING PROTEIN MIO FAMILY MEMBER"/>
    <property type="match status" value="1"/>
</dbReference>
<dbReference type="CDD" id="cd03443">
    <property type="entry name" value="PaaI_thioesterase"/>
    <property type="match status" value="1"/>
</dbReference>
<evidence type="ECO:0000259" key="2">
    <source>
        <dbReference type="Pfam" id="PF03061"/>
    </source>
</evidence>
<feature type="compositionally biased region" description="Basic and acidic residues" evidence="1">
    <location>
        <begin position="501"/>
        <end position="513"/>
    </location>
</feature>
<gene>
    <name evidence="4" type="ORF">EIP91_004738</name>
</gene>
<dbReference type="Pfam" id="PF21720">
    <property type="entry name" value="MIOS_WD40"/>
    <property type="match status" value="1"/>
</dbReference>
<dbReference type="Gene3D" id="2.130.10.10">
    <property type="entry name" value="YVTN repeat-like/Quinoprotein amine dehydrogenase"/>
    <property type="match status" value="1"/>
</dbReference>